<evidence type="ECO:0000313" key="3">
    <source>
        <dbReference type="Proteomes" id="UP000478008"/>
    </source>
</evidence>
<feature type="compositionally biased region" description="Basic and acidic residues" evidence="1">
    <location>
        <begin position="269"/>
        <end position="280"/>
    </location>
</feature>
<organism evidence="2 3">
    <name type="scientific">Dekkera bruxellensis</name>
    <name type="common">Brettanomyces custersii</name>
    <dbReference type="NCBI Taxonomy" id="5007"/>
    <lineage>
        <taxon>Eukaryota</taxon>
        <taxon>Fungi</taxon>
        <taxon>Dikarya</taxon>
        <taxon>Ascomycota</taxon>
        <taxon>Saccharomycotina</taxon>
        <taxon>Pichiomycetes</taxon>
        <taxon>Pichiales</taxon>
        <taxon>Pichiaceae</taxon>
        <taxon>Brettanomyces</taxon>
    </lineage>
</organism>
<accession>A0A7D9D041</accession>
<protein>
    <submittedName>
        <fullName evidence="2">DEBR0S6_07338g1_1</fullName>
    </submittedName>
</protein>
<feature type="region of interest" description="Disordered" evidence="1">
    <location>
        <begin position="425"/>
        <end position="453"/>
    </location>
</feature>
<dbReference type="AlphaFoldDB" id="A0A7D9D041"/>
<feature type="compositionally biased region" description="Basic and acidic residues" evidence="1">
    <location>
        <begin position="435"/>
        <end position="453"/>
    </location>
</feature>
<name>A0A7D9D041_DEKBR</name>
<proteinExistence type="predicted"/>
<feature type="region of interest" description="Disordered" evidence="1">
    <location>
        <begin position="269"/>
        <end position="306"/>
    </location>
</feature>
<evidence type="ECO:0000313" key="2">
    <source>
        <dbReference type="EMBL" id="VUG20075.1"/>
    </source>
</evidence>
<reference evidence="2 3" key="1">
    <citation type="submission" date="2019-07" db="EMBL/GenBank/DDBJ databases">
        <authorList>
            <person name="Friedrich A."/>
            <person name="Schacherer J."/>
        </authorList>
    </citation>
    <scope>NUCLEOTIDE SEQUENCE [LARGE SCALE GENOMIC DNA]</scope>
</reference>
<dbReference type="Proteomes" id="UP000478008">
    <property type="component" value="Unassembled WGS sequence"/>
</dbReference>
<feature type="compositionally biased region" description="Basic and acidic residues" evidence="1">
    <location>
        <begin position="297"/>
        <end position="306"/>
    </location>
</feature>
<feature type="region of interest" description="Disordered" evidence="1">
    <location>
        <begin position="1"/>
        <end position="132"/>
    </location>
</feature>
<gene>
    <name evidence="2" type="ORF">DEBR0S6_07338G</name>
</gene>
<evidence type="ECO:0000256" key="1">
    <source>
        <dbReference type="SAM" id="MobiDB-lite"/>
    </source>
</evidence>
<dbReference type="EMBL" id="CABFWN010000006">
    <property type="protein sequence ID" value="VUG20075.1"/>
    <property type="molecule type" value="Genomic_DNA"/>
</dbReference>
<sequence>MSRHFLQGIGGHLSSYNHGSVERRESGKDQANNNSSQEQEQQERPYNTIQVHKRQNFRKQVQEPPHNSRSAQKKNIFARGRFVSSAELEDASSSSSYGTERSEFIHGKSQPDSGSLAEISGARVNNSGNTVGKAYDAEQTNADTSRYSAVSTNTTSTGKVADAIIRRSTDSAEDCDYKIFNTSRPMRLSKVRALEEAEVTSKLYFRQKQDDLYEGSEVSNEEATFQGREQIPKVAYVKTRHKLAHGSKELTVSTGRLWKRKRKSWFSGGRERKEMAKNDTDELDEGNGQETETNMETYEKQSPEEKTEADILVQLPELSKAETRRLMQQDCVDMDLENYYMNDDIDERDWPFPQTEAQKRLNAMKRALKPLNEEEMVEQRLRRSRLPKVFQNTGEFLSRLSLRELEYWEMMNEQFDDEMDSMISGKDGISGNGPTDDKQENSMESREARVTQKKEQKLDFIDVPFDALYGLHIDHDMTSAVTADLRRRIKEDIQFDDEVLDLKLQDD</sequence>
<keyword evidence="3" id="KW-1185">Reference proteome</keyword>